<keyword evidence="2" id="KW-1185">Reference proteome</keyword>
<name>A0ABQ2RS97_9DEIO</name>
<gene>
    <name evidence="1" type="ORF">GCM10008959_25390</name>
</gene>
<proteinExistence type="predicted"/>
<accession>A0ABQ2RS97</accession>
<dbReference type="EMBL" id="BMQM01000017">
    <property type="protein sequence ID" value="GGR62343.1"/>
    <property type="molecule type" value="Genomic_DNA"/>
</dbReference>
<reference evidence="2" key="1">
    <citation type="journal article" date="2019" name="Int. J. Syst. Evol. Microbiol.">
        <title>The Global Catalogue of Microorganisms (GCM) 10K type strain sequencing project: providing services to taxonomists for standard genome sequencing and annotation.</title>
        <authorList>
            <consortium name="The Broad Institute Genomics Platform"/>
            <consortium name="The Broad Institute Genome Sequencing Center for Infectious Disease"/>
            <person name="Wu L."/>
            <person name="Ma J."/>
        </authorList>
    </citation>
    <scope>NUCLEOTIDE SEQUENCE [LARGE SCALE GENOMIC DNA]</scope>
    <source>
        <strain evidence="2">JCM 31404</strain>
    </source>
</reference>
<protein>
    <submittedName>
        <fullName evidence="1">Uncharacterized protein</fullName>
    </submittedName>
</protein>
<sequence>MTGTCARCADTRTILTQTGVAPCPLCAELPAGALTRVKKGQLIGQRLPHLIHTADRAHGRAEYIPPSPDLSPLIRLAWTCGYTLAVHGSLERDLDLIACPWTEDAVSPDDLVSVLIDQGRLKQRGPWVDKPHGRRGLTLRSGTDAWTKHIDLSVMPRLKAVP</sequence>
<dbReference type="RefSeq" id="WP_189065365.1">
    <property type="nucleotide sequence ID" value="NZ_BMQM01000017.1"/>
</dbReference>
<evidence type="ECO:0000313" key="1">
    <source>
        <dbReference type="EMBL" id="GGR62343.1"/>
    </source>
</evidence>
<organism evidence="1 2">
    <name type="scientific">Deinococcus seoulensis</name>
    <dbReference type="NCBI Taxonomy" id="1837379"/>
    <lineage>
        <taxon>Bacteria</taxon>
        <taxon>Thermotogati</taxon>
        <taxon>Deinococcota</taxon>
        <taxon>Deinococci</taxon>
        <taxon>Deinococcales</taxon>
        <taxon>Deinococcaceae</taxon>
        <taxon>Deinococcus</taxon>
    </lineage>
</organism>
<comment type="caution">
    <text evidence="1">The sequence shown here is derived from an EMBL/GenBank/DDBJ whole genome shotgun (WGS) entry which is preliminary data.</text>
</comment>
<dbReference type="Proteomes" id="UP000634308">
    <property type="component" value="Unassembled WGS sequence"/>
</dbReference>
<evidence type="ECO:0000313" key="2">
    <source>
        <dbReference type="Proteomes" id="UP000634308"/>
    </source>
</evidence>